<evidence type="ECO:0000313" key="1">
    <source>
        <dbReference type="EMBL" id="KAI7738537.1"/>
    </source>
</evidence>
<organism evidence="1 2">
    <name type="scientific">Ambrosia artemisiifolia</name>
    <name type="common">Common ragweed</name>
    <dbReference type="NCBI Taxonomy" id="4212"/>
    <lineage>
        <taxon>Eukaryota</taxon>
        <taxon>Viridiplantae</taxon>
        <taxon>Streptophyta</taxon>
        <taxon>Embryophyta</taxon>
        <taxon>Tracheophyta</taxon>
        <taxon>Spermatophyta</taxon>
        <taxon>Magnoliopsida</taxon>
        <taxon>eudicotyledons</taxon>
        <taxon>Gunneridae</taxon>
        <taxon>Pentapetalae</taxon>
        <taxon>asterids</taxon>
        <taxon>campanulids</taxon>
        <taxon>Asterales</taxon>
        <taxon>Asteraceae</taxon>
        <taxon>Asteroideae</taxon>
        <taxon>Heliantheae alliance</taxon>
        <taxon>Heliantheae</taxon>
        <taxon>Ambrosia</taxon>
    </lineage>
</organism>
<reference evidence="1" key="1">
    <citation type="submission" date="2022-06" db="EMBL/GenBank/DDBJ databases">
        <title>Uncovering the hologenomic basis of an extraordinary plant invasion.</title>
        <authorList>
            <person name="Bieker V.C."/>
            <person name="Martin M.D."/>
            <person name="Gilbert T."/>
            <person name="Hodgins K."/>
            <person name="Battlay P."/>
            <person name="Petersen B."/>
            <person name="Wilson J."/>
        </authorList>
    </citation>
    <scope>NUCLEOTIDE SEQUENCE</scope>
    <source>
        <strain evidence="1">AA19_3_7</strain>
        <tissue evidence="1">Leaf</tissue>
    </source>
</reference>
<keyword evidence="2" id="KW-1185">Reference proteome</keyword>
<comment type="caution">
    <text evidence="1">The sequence shown here is derived from an EMBL/GenBank/DDBJ whole genome shotgun (WGS) entry which is preliminary data.</text>
</comment>
<sequence>MTSHRKILVVAYSLKGLINPAIRLPLILKQMVLVLLQKLSHLPRMQVNRLIVWFTPPPYRGQRGWRLPTVSNQLSCGASQPPSWIYTTTISMDTKV</sequence>
<dbReference type="Proteomes" id="UP001206925">
    <property type="component" value="Unassembled WGS sequence"/>
</dbReference>
<dbReference type="AlphaFoldDB" id="A0AAD5GDQ5"/>
<proteinExistence type="predicted"/>
<dbReference type="EMBL" id="JAMZMK010008801">
    <property type="protein sequence ID" value="KAI7738537.1"/>
    <property type="molecule type" value="Genomic_DNA"/>
</dbReference>
<accession>A0AAD5GDQ5</accession>
<name>A0AAD5GDQ5_AMBAR</name>
<gene>
    <name evidence="1" type="ORF">M8C21_031622</name>
</gene>
<evidence type="ECO:0000313" key="2">
    <source>
        <dbReference type="Proteomes" id="UP001206925"/>
    </source>
</evidence>
<protein>
    <submittedName>
        <fullName evidence="1">Uncharacterized protein</fullName>
    </submittedName>
</protein>